<dbReference type="EMBL" id="CAJPDS010000003">
    <property type="protein sequence ID" value="CAF9905289.1"/>
    <property type="molecule type" value="Genomic_DNA"/>
</dbReference>
<dbReference type="GO" id="GO:0005634">
    <property type="term" value="C:nucleus"/>
    <property type="evidence" value="ECO:0007669"/>
    <property type="project" value="TreeGrafter"/>
</dbReference>
<keyword evidence="4" id="KW-1185">Reference proteome</keyword>
<dbReference type="SUPFAM" id="SSF52540">
    <property type="entry name" value="P-loop containing nucleoside triphosphate hydrolases"/>
    <property type="match status" value="1"/>
</dbReference>
<feature type="compositionally biased region" description="Acidic residues" evidence="1">
    <location>
        <begin position="475"/>
        <end position="484"/>
    </location>
</feature>
<evidence type="ECO:0000313" key="4">
    <source>
        <dbReference type="Proteomes" id="UP000664521"/>
    </source>
</evidence>
<dbReference type="PANTHER" id="PTHR23077:SF132">
    <property type="entry name" value="ATP-DEPENDENT ZN PROTEASE"/>
    <property type="match status" value="1"/>
</dbReference>
<feature type="compositionally biased region" description="Acidic residues" evidence="1">
    <location>
        <begin position="438"/>
        <end position="450"/>
    </location>
</feature>
<dbReference type="InterPro" id="IPR027417">
    <property type="entry name" value="P-loop_NTPase"/>
</dbReference>
<feature type="compositionally biased region" description="Acidic residues" evidence="1">
    <location>
        <begin position="414"/>
        <end position="427"/>
    </location>
</feature>
<accession>A0A8H3I9H5</accession>
<dbReference type="GO" id="GO:0003723">
    <property type="term" value="F:RNA binding"/>
    <property type="evidence" value="ECO:0007669"/>
    <property type="project" value="TreeGrafter"/>
</dbReference>
<sequence>MHAHLTDFPLHPSSSSQPRDKVYNAFTQIFDAPQTNTNIVLVESLRKTYPNLHLTISSGYGVNYLGYAASGQATAVPIDSDDAVTANLKLKIYAPPKNRIDGGEGALGESIQFGKYLYKWNGKEFLLYITIGMKGGFTISNSYLLGPSKEDTEALMLNAGHYASVLHDEILVFDGGYWEKSKELWKSVEHSTWDDVIMDKGMKKTIMGEIHKFFGSRERYARLKVPWKRGIIYYGPPGNGKTISIKATMHALSHLATPIPTLYIRSLSSYAGPEYSISSIFQKARQYAPCYLVFEDLDSIVTDRVRSYFLNEVDGLESNDGILMIGSTNHLERLDPGISKRPSRFDRKYLFPDPDEEQRVQYCAFWRRKLEGTGEVEFPEVLERAIAGITNGFSFAYIQEAFVASLLAIAALDEDDDDDDEEEDEKENDEHQLSVKEAEEEEQAGAEEEDLEQYILWREIKKQVKILRKELGQDEHDDDDDQDIINDMSTISANDPQSGECSCGDPSGSRAYRWVRAESGDFL</sequence>
<dbReference type="OrthoDB" id="2115716at2759"/>
<evidence type="ECO:0000256" key="1">
    <source>
        <dbReference type="SAM" id="MobiDB-lite"/>
    </source>
</evidence>
<protein>
    <recommendedName>
        <fullName evidence="2">ATPase AAA-type core domain-containing protein</fullName>
    </recommendedName>
</protein>
<feature type="compositionally biased region" description="Polar residues" evidence="1">
    <location>
        <begin position="488"/>
        <end position="500"/>
    </location>
</feature>
<organism evidence="3 4">
    <name type="scientific">Heterodermia speciosa</name>
    <dbReference type="NCBI Taxonomy" id="116794"/>
    <lineage>
        <taxon>Eukaryota</taxon>
        <taxon>Fungi</taxon>
        <taxon>Dikarya</taxon>
        <taxon>Ascomycota</taxon>
        <taxon>Pezizomycotina</taxon>
        <taxon>Lecanoromycetes</taxon>
        <taxon>OSLEUM clade</taxon>
        <taxon>Lecanoromycetidae</taxon>
        <taxon>Caliciales</taxon>
        <taxon>Physciaceae</taxon>
        <taxon>Heterodermia</taxon>
    </lineage>
</organism>
<feature type="domain" description="ATPase AAA-type core" evidence="2">
    <location>
        <begin position="232"/>
        <end position="352"/>
    </location>
</feature>
<dbReference type="GO" id="GO:0042254">
    <property type="term" value="P:ribosome biogenesis"/>
    <property type="evidence" value="ECO:0007669"/>
    <property type="project" value="TreeGrafter"/>
</dbReference>
<dbReference type="GO" id="GO:0016887">
    <property type="term" value="F:ATP hydrolysis activity"/>
    <property type="evidence" value="ECO:0007669"/>
    <property type="project" value="InterPro"/>
</dbReference>
<comment type="caution">
    <text evidence="3">The sequence shown here is derived from an EMBL/GenBank/DDBJ whole genome shotgun (WGS) entry which is preliminary data.</text>
</comment>
<dbReference type="InterPro" id="IPR003959">
    <property type="entry name" value="ATPase_AAA_core"/>
</dbReference>
<dbReference type="Proteomes" id="UP000664521">
    <property type="component" value="Unassembled WGS sequence"/>
</dbReference>
<feature type="region of interest" description="Disordered" evidence="1">
    <location>
        <begin position="414"/>
        <end position="450"/>
    </location>
</feature>
<feature type="compositionally biased region" description="Basic and acidic residues" evidence="1">
    <location>
        <begin position="428"/>
        <end position="437"/>
    </location>
</feature>
<evidence type="ECO:0000313" key="3">
    <source>
        <dbReference type="EMBL" id="CAF9905289.1"/>
    </source>
</evidence>
<dbReference type="InterPro" id="IPR050168">
    <property type="entry name" value="AAA_ATPase_domain"/>
</dbReference>
<dbReference type="Gene3D" id="3.40.50.300">
    <property type="entry name" value="P-loop containing nucleotide triphosphate hydrolases"/>
    <property type="match status" value="1"/>
</dbReference>
<dbReference type="GO" id="GO:0005524">
    <property type="term" value="F:ATP binding"/>
    <property type="evidence" value="ECO:0007669"/>
    <property type="project" value="InterPro"/>
</dbReference>
<dbReference type="AlphaFoldDB" id="A0A8H3I9H5"/>
<dbReference type="GO" id="GO:1990275">
    <property type="term" value="F:preribosome binding"/>
    <property type="evidence" value="ECO:0007669"/>
    <property type="project" value="TreeGrafter"/>
</dbReference>
<feature type="region of interest" description="Disordered" evidence="1">
    <location>
        <begin position="473"/>
        <end position="510"/>
    </location>
</feature>
<reference evidence="3" key="1">
    <citation type="submission" date="2021-03" db="EMBL/GenBank/DDBJ databases">
        <authorList>
            <person name="Tagirdzhanova G."/>
        </authorList>
    </citation>
    <scope>NUCLEOTIDE SEQUENCE</scope>
</reference>
<gene>
    <name evidence="3" type="ORF">HETSPECPRED_004940</name>
</gene>
<evidence type="ECO:0000259" key="2">
    <source>
        <dbReference type="Pfam" id="PF00004"/>
    </source>
</evidence>
<dbReference type="PANTHER" id="PTHR23077">
    <property type="entry name" value="AAA-FAMILY ATPASE"/>
    <property type="match status" value="1"/>
</dbReference>
<proteinExistence type="predicted"/>
<name>A0A8H3I9H5_9LECA</name>
<dbReference type="Pfam" id="PF00004">
    <property type="entry name" value="AAA"/>
    <property type="match status" value="1"/>
</dbReference>